<name>E3C5R3_9LACO</name>
<dbReference type="PANTHER" id="PTHR34301">
    <property type="entry name" value="DNA-BINDING PROTEIN-RELATED"/>
    <property type="match status" value="1"/>
</dbReference>
<sequence>MTKAIKIAKPNPFMPSFGRYPKILLDQQGDLSDYLGRLLGDDAKYQTSLVAGARGTGKTVFLLNVQQTLKQYNDWEFVRLNSGQGNLLFQLLHALQLLAGMSLTDLFRNIQGINIMGNGVSLRSIATANEIDYHYYLSKVLGQLRESGKHILIGIDEISINEDMRAFASEYQTLIGEDQPISLIMTGLPSSVSEVQNDKNLTFLLRSHRIHLATLDELSISDTFHQVFQDGKRSIDYQELTTLSEAVGGYAYAFQTIGYYAWRFSEDSLCVDDQVVQESLAAAKVDLYKNAYERMYHDISPTDRKFLRTMVKARQRAVPISWIAEQFGKDKNYISVYRARLLEDQLIKPSQRGYVAFNLPFFGEFIRSYEERHF</sequence>
<dbReference type="Proteomes" id="UP000003070">
    <property type="component" value="Unassembled WGS sequence"/>
</dbReference>
<evidence type="ECO:0000313" key="2">
    <source>
        <dbReference type="Proteomes" id="UP000003070"/>
    </source>
</evidence>
<reference evidence="1 2" key="1">
    <citation type="submission" date="2010-10" db="EMBL/GenBank/DDBJ databases">
        <authorList>
            <person name="Durkin A.S."/>
            <person name="Madupu R."/>
            <person name="Torralba M."/>
            <person name="Gillis M."/>
            <person name="Methe B."/>
            <person name="Sutton G."/>
            <person name="Nelson K.E."/>
        </authorList>
    </citation>
    <scope>NUCLEOTIDE SEQUENCE [LARGE SCALE GENOMIC DNA]</scope>
    <source>
        <strain evidence="1 2">PB013-T2-3</strain>
    </source>
</reference>
<accession>E3C5R3</accession>
<dbReference type="SUPFAM" id="SSF52540">
    <property type="entry name" value="P-loop containing nucleoside triphosphate hydrolases"/>
    <property type="match status" value="1"/>
</dbReference>
<comment type="caution">
    <text evidence="1">The sequence shown here is derived from an EMBL/GenBank/DDBJ whole genome shotgun (WGS) entry which is preliminary data.</text>
</comment>
<dbReference type="Gene3D" id="3.40.50.300">
    <property type="entry name" value="P-loop containing nucleotide triphosphate hydrolases"/>
    <property type="match status" value="1"/>
</dbReference>
<evidence type="ECO:0000313" key="1">
    <source>
        <dbReference type="EMBL" id="EFQ53942.1"/>
    </source>
</evidence>
<dbReference type="AlphaFoldDB" id="E3C5R3"/>
<dbReference type="InterPro" id="IPR027417">
    <property type="entry name" value="P-loop_NTPase"/>
</dbReference>
<protein>
    <recommendedName>
        <fullName evidence="3">Orc1-like AAA ATPase domain-containing protein</fullName>
    </recommendedName>
</protein>
<gene>
    <name evidence="1" type="ORF">HMPREF9265_0593</name>
</gene>
<dbReference type="RefSeq" id="WP_003711430.1">
    <property type="nucleotide sequence ID" value="NZ_AEKL01000008.1"/>
</dbReference>
<dbReference type="eggNOG" id="COG1672">
    <property type="taxonomic scope" value="Bacteria"/>
</dbReference>
<proteinExistence type="predicted"/>
<evidence type="ECO:0008006" key="3">
    <source>
        <dbReference type="Google" id="ProtNLM"/>
    </source>
</evidence>
<organism evidence="1 2">
    <name type="scientific">Limosilactobacillus oris PB013-T2-3</name>
    <dbReference type="NCBI Taxonomy" id="908339"/>
    <lineage>
        <taxon>Bacteria</taxon>
        <taxon>Bacillati</taxon>
        <taxon>Bacillota</taxon>
        <taxon>Bacilli</taxon>
        <taxon>Lactobacillales</taxon>
        <taxon>Lactobacillaceae</taxon>
        <taxon>Limosilactobacillus</taxon>
    </lineage>
</organism>
<dbReference type="PANTHER" id="PTHR34301:SF8">
    <property type="entry name" value="ATPASE DOMAIN-CONTAINING PROTEIN"/>
    <property type="match status" value="1"/>
</dbReference>
<dbReference type="EMBL" id="AEKL01000008">
    <property type="protein sequence ID" value="EFQ53942.1"/>
    <property type="molecule type" value="Genomic_DNA"/>
</dbReference>